<gene>
    <name evidence="2" type="ORF">CHR55_23245</name>
</gene>
<feature type="transmembrane region" description="Helical" evidence="1">
    <location>
        <begin position="57"/>
        <end position="74"/>
    </location>
</feature>
<dbReference type="RefSeq" id="WP_063316363.1">
    <property type="nucleotide sequence ID" value="NZ_AP026691.1"/>
</dbReference>
<evidence type="ECO:0000313" key="2">
    <source>
        <dbReference type="EMBL" id="PCK24897.1"/>
    </source>
</evidence>
<evidence type="ECO:0000256" key="1">
    <source>
        <dbReference type="SAM" id="Phobius"/>
    </source>
</evidence>
<dbReference type="EMBL" id="NOVD01000022">
    <property type="protein sequence ID" value="PCK24897.1"/>
    <property type="molecule type" value="Genomic_DNA"/>
</dbReference>
<keyword evidence="1" id="KW-0812">Transmembrane</keyword>
<reference evidence="2 3" key="1">
    <citation type="submission" date="2017-07" db="EMBL/GenBank/DDBJ databases">
        <title>Draft sequence of Rhodococcus enclensis 23b-28.</title>
        <authorList>
            <person name="Besaury L."/>
            <person name="Sancelme M."/>
            <person name="Amato P."/>
            <person name="Lallement A."/>
            <person name="Delort A.-M."/>
        </authorList>
    </citation>
    <scope>NUCLEOTIDE SEQUENCE [LARGE SCALE GENOMIC DNA]</scope>
    <source>
        <strain evidence="2 3">23b-28</strain>
    </source>
</reference>
<protein>
    <submittedName>
        <fullName evidence="2">Uncharacterized protein</fullName>
    </submittedName>
</protein>
<feature type="transmembrane region" description="Helical" evidence="1">
    <location>
        <begin position="81"/>
        <end position="100"/>
    </location>
</feature>
<proteinExistence type="predicted"/>
<comment type="caution">
    <text evidence="2">The sequence shown here is derived from an EMBL/GenBank/DDBJ whole genome shotgun (WGS) entry which is preliminary data.</text>
</comment>
<keyword evidence="1" id="KW-0472">Membrane</keyword>
<dbReference type="AlphaFoldDB" id="A0A2A5J6N7"/>
<name>A0A2A5J6N7_RHOSG</name>
<accession>A0A2A5J6N7</accession>
<evidence type="ECO:0000313" key="3">
    <source>
        <dbReference type="Proteomes" id="UP000230886"/>
    </source>
</evidence>
<keyword evidence="1" id="KW-1133">Transmembrane helix</keyword>
<sequence length="151" mass="15864">MIGIRIAWVVLAVATGILGSATAQWPLYEITDCEIGLGPLSSADCYRSIHDYFGRELFLVLALPVALCVIPAVIPRPLVSWIVSATMLCAAVLGFFAAFSSDMPSLLSMVGSLPAAVLALVLAAVHQGIALRNKGAIARARSGVRDTQPSE</sequence>
<organism evidence="2 3">
    <name type="scientific">Rhodococcus qingshengii</name>
    <dbReference type="NCBI Taxonomy" id="334542"/>
    <lineage>
        <taxon>Bacteria</taxon>
        <taxon>Bacillati</taxon>
        <taxon>Actinomycetota</taxon>
        <taxon>Actinomycetes</taxon>
        <taxon>Mycobacteriales</taxon>
        <taxon>Nocardiaceae</taxon>
        <taxon>Rhodococcus</taxon>
        <taxon>Rhodococcus erythropolis group</taxon>
    </lineage>
</organism>
<dbReference type="Proteomes" id="UP000230886">
    <property type="component" value="Unassembled WGS sequence"/>
</dbReference>
<feature type="transmembrane region" description="Helical" evidence="1">
    <location>
        <begin position="106"/>
        <end position="125"/>
    </location>
</feature>